<dbReference type="Gene3D" id="2.60.40.10">
    <property type="entry name" value="Immunoglobulins"/>
    <property type="match status" value="1"/>
</dbReference>
<dbReference type="InterPro" id="IPR056565">
    <property type="entry name" value="Fn3_ATF7IP"/>
</dbReference>
<evidence type="ECO:0000256" key="1">
    <source>
        <dbReference type="SAM" id="MobiDB-lite"/>
    </source>
</evidence>
<feature type="compositionally biased region" description="Basic and acidic residues" evidence="1">
    <location>
        <begin position="606"/>
        <end position="619"/>
    </location>
</feature>
<dbReference type="CDD" id="cd00063">
    <property type="entry name" value="FN3"/>
    <property type="match status" value="1"/>
</dbReference>
<dbReference type="PANTHER" id="PTHR23210:SF26">
    <property type="entry name" value="ACTIVATING TRANSCRIPTION FACTOR 7-INTERACTING PROTEIN 1"/>
    <property type="match status" value="1"/>
</dbReference>
<feature type="compositionally biased region" description="Basic and acidic residues" evidence="1">
    <location>
        <begin position="510"/>
        <end position="540"/>
    </location>
</feature>
<organism evidence="3 4">
    <name type="scientific">Lymnaea stagnalis</name>
    <name type="common">Great pond snail</name>
    <name type="synonym">Helix stagnalis</name>
    <dbReference type="NCBI Taxonomy" id="6523"/>
    <lineage>
        <taxon>Eukaryota</taxon>
        <taxon>Metazoa</taxon>
        <taxon>Spiralia</taxon>
        <taxon>Lophotrochozoa</taxon>
        <taxon>Mollusca</taxon>
        <taxon>Gastropoda</taxon>
        <taxon>Heterobranchia</taxon>
        <taxon>Euthyneura</taxon>
        <taxon>Panpulmonata</taxon>
        <taxon>Hygrophila</taxon>
        <taxon>Lymnaeoidea</taxon>
        <taxon>Lymnaeidae</taxon>
        <taxon>Lymnaea</taxon>
    </lineage>
</organism>
<feature type="region of interest" description="Disordered" evidence="1">
    <location>
        <begin position="505"/>
        <end position="546"/>
    </location>
</feature>
<feature type="region of interest" description="Disordered" evidence="1">
    <location>
        <begin position="799"/>
        <end position="871"/>
    </location>
</feature>
<feature type="region of interest" description="Disordered" evidence="1">
    <location>
        <begin position="760"/>
        <end position="779"/>
    </location>
</feature>
<feature type="domain" description="Fibronectin type-III" evidence="2">
    <location>
        <begin position="1055"/>
        <end position="1161"/>
    </location>
</feature>
<accession>A0AAV2HRZ7</accession>
<dbReference type="GO" id="GO:0003712">
    <property type="term" value="F:transcription coregulator activity"/>
    <property type="evidence" value="ECO:0007669"/>
    <property type="project" value="TreeGrafter"/>
</dbReference>
<evidence type="ECO:0000259" key="2">
    <source>
        <dbReference type="PROSITE" id="PS50853"/>
    </source>
</evidence>
<reference evidence="3 4" key="1">
    <citation type="submission" date="2024-04" db="EMBL/GenBank/DDBJ databases">
        <authorList>
            <consortium name="Genoscope - CEA"/>
            <person name="William W."/>
        </authorList>
    </citation>
    <scope>NUCLEOTIDE SEQUENCE [LARGE SCALE GENOMIC DNA]</scope>
</reference>
<dbReference type="Pfam" id="PF16794">
    <property type="entry name" value="fn3_4"/>
    <property type="match status" value="1"/>
</dbReference>
<comment type="caution">
    <text evidence="3">The sequence shown here is derived from an EMBL/GenBank/DDBJ whole genome shotgun (WGS) entry which is preliminary data.</text>
</comment>
<feature type="compositionally biased region" description="Low complexity" evidence="1">
    <location>
        <begin position="589"/>
        <end position="598"/>
    </location>
</feature>
<dbReference type="PANTHER" id="PTHR23210">
    <property type="entry name" value="ACTIVATING TRANSCRIPTION FACTOR 7 INTERACTING PROTEIN"/>
    <property type="match status" value="1"/>
</dbReference>
<feature type="region of interest" description="Disordered" evidence="1">
    <location>
        <begin position="907"/>
        <end position="940"/>
    </location>
</feature>
<dbReference type="Proteomes" id="UP001497497">
    <property type="component" value="Unassembled WGS sequence"/>
</dbReference>
<evidence type="ECO:0000313" key="4">
    <source>
        <dbReference type="Proteomes" id="UP001497497"/>
    </source>
</evidence>
<feature type="compositionally biased region" description="Basic and acidic residues" evidence="1">
    <location>
        <begin position="159"/>
        <end position="176"/>
    </location>
</feature>
<gene>
    <name evidence="3" type="ORF">GSLYS_00010796001</name>
</gene>
<dbReference type="PROSITE" id="PS50853">
    <property type="entry name" value="FN3"/>
    <property type="match status" value="1"/>
</dbReference>
<dbReference type="InterPro" id="IPR026085">
    <property type="entry name" value="ATF7-int"/>
</dbReference>
<feature type="region of interest" description="Disordered" evidence="1">
    <location>
        <begin position="589"/>
        <end position="633"/>
    </location>
</feature>
<evidence type="ECO:0000313" key="3">
    <source>
        <dbReference type="EMBL" id="CAL1536883.1"/>
    </source>
</evidence>
<feature type="compositionally biased region" description="Polar residues" evidence="1">
    <location>
        <begin position="813"/>
        <end position="823"/>
    </location>
</feature>
<keyword evidence="4" id="KW-1185">Reference proteome</keyword>
<dbReference type="SUPFAM" id="SSF49265">
    <property type="entry name" value="Fibronectin type III"/>
    <property type="match status" value="1"/>
</dbReference>
<dbReference type="GO" id="GO:0006355">
    <property type="term" value="P:regulation of DNA-templated transcription"/>
    <property type="evidence" value="ECO:0007669"/>
    <property type="project" value="TreeGrafter"/>
</dbReference>
<feature type="compositionally biased region" description="Low complexity" evidence="1">
    <location>
        <begin position="854"/>
        <end position="871"/>
    </location>
</feature>
<dbReference type="EMBL" id="CAXITT010000242">
    <property type="protein sequence ID" value="CAL1536883.1"/>
    <property type="molecule type" value="Genomic_DNA"/>
</dbReference>
<feature type="compositionally biased region" description="Polar residues" evidence="1">
    <location>
        <begin position="1008"/>
        <end position="1028"/>
    </location>
</feature>
<dbReference type="InterPro" id="IPR036116">
    <property type="entry name" value="FN3_sf"/>
</dbReference>
<dbReference type="GO" id="GO:0005634">
    <property type="term" value="C:nucleus"/>
    <property type="evidence" value="ECO:0007669"/>
    <property type="project" value="TreeGrafter"/>
</dbReference>
<feature type="region of interest" description="Disordered" evidence="1">
    <location>
        <begin position="158"/>
        <end position="185"/>
    </location>
</feature>
<dbReference type="GO" id="GO:0005667">
    <property type="term" value="C:transcription regulator complex"/>
    <property type="evidence" value="ECO:0007669"/>
    <property type="project" value="TreeGrafter"/>
</dbReference>
<name>A0AAV2HRZ7_LYMST</name>
<dbReference type="SMART" id="SM00060">
    <property type="entry name" value="FN3"/>
    <property type="match status" value="1"/>
</dbReference>
<feature type="region of interest" description="Disordered" evidence="1">
    <location>
        <begin position="1008"/>
        <end position="1061"/>
    </location>
</feature>
<proteinExistence type="predicted"/>
<sequence length="1162" mass="126771">MAHISVVNGQADALSLKDKQIKNHFEEAKSCLNSSFDGTMDIIDIHQNIETLPTATENSNSLDYHISNTCCDTFKNSESLRSNCENKDFDKIENIHENGLIISGSSPISEQRIETITSSNTDMEETNGLSASSQLLSSELEDLSKTIVSGACTSTLESSKNKDDHNLSLSEIKTESTPEETSSFNSNLLCASEENISDISKSNCLEFKSTNIATEVLSEKSENVIVIARSLPQVCSENKNVFSANGLKLKEQIFEELKETHSAVSNDLKTSCADELDSISHQIQAVSDPHTTSLEKDDQEMLIDKEKKLLPSSPDMSDDLSSHKADDVNPCDPLILLEDENVLLDTKNESNEDIEMSDIQITNSMTLVDHDLEAIDDVIDVKMSNKMDEKVLCVGGQVVNHKENKFLNVDGNVDDSEIAGKVEVIGKFSGQVNEEVIDNVNVLRKDALIDEKLDTGTSFLDPISHPKKTPDLDLSMSGSNLILSDDISNCTIKKGADIIMKGTAEQASGAKEDEVGHVTEDKDAKNDVDSNDNNHNESKYSHNSYDLDDDDDDILFIDETDKLSIKETIGQPRDTKTLSGVSAQLNSENICESESNENAETNMKTELSKSECPRKRLSSDENNESTGSSKRLKLNVSDEKSVMEVDESIIFAEDEQATTKHDDSDNMGTGTHLEITSEVLQAFITARLRAFMKDKKHNFIEKLNKRTRNMQSATNLWKETAKHLERSVLDLTLLSQKLDQRRNHPSAAKNIGNRSIGTQVDEGQAKPSLGMVAGSPNRRKESLLSSAALTLPPSVLLNPAHGQNLTPKHHQQVKISSSTSNVNRAAVRGRPITPQVNPAPQNRLGKVPLQQNNSPRFPSSSSPRLASVPPSKAIQQGARFPIANQTSIPSFNNNNLIDLTDEEDISKKSGKTAPTHSLTQATSRTVKSSSTAPANGYVHNGALPANAQPVLMGPNSQFLGSGNSSVTGTPFQVVPLNSTSSSRAPMFAFLPSTRPGAPVNTLIQPRNTQLNSSNVSTNAPVNTKQSLPPSFHLSSKHPAPLPSHQDAGNAPPNAKNRPPKPVLRISQVSQGIVLSWNMPSLDDSEKIASYQLFAYQETETSIPKSTLWKKVGDVKALPLPMACTLTQFQQGNKYHFAVRAVDQYGRCGLYSDSSSIFLGQGT</sequence>
<dbReference type="InterPro" id="IPR003961">
    <property type="entry name" value="FN3_dom"/>
</dbReference>
<dbReference type="AlphaFoldDB" id="A0AAV2HRZ7"/>
<protein>
    <recommendedName>
        <fullName evidence="2">Fibronectin type-III domain-containing protein</fullName>
    </recommendedName>
</protein>
<feature type="compositionally biased region" description="Polar residues" evidence="1">
    <location>
        <begin position="912"/>
        <end position="933"/>
    </location>
</feature>
<dbReference type="InterPro" id="IPR013783">
    <property type="entry name" value="Ig-like_fold"/>
</dbReference>